<name>A0A365PDC4_9ACTN</name>
<dbReference type="InterPro" id="IPR020583">
    <property type="entry name" value="Inositol_monoP_metal-BS"/>
</dbReference>
<keyword evidence="2" id="KW-0378">Hydrolase</keyword>
<comment type="caution">
    <text evidence="7">The sequence shown here is derived from an EMBL/GenBank/DDBJ whole genome shotgun (WGS) entry which is preliminary data.</text>
</comment>
<dbReference type="Pfam" id="PF00459">
    <property type="entry name" value="Inositol_P"/>
    <property type="match status" value="1"/>
</dbReference>
<keyword evidence="1 4" id="KW-0479">Metal-binding</keyword>
<sequence length="304" mass="32257">MDHQTGNALPTDLPVDPTEALALATRVLDEVTPRFVEGVGAKGIQNKGSRNDFATELDLELERRISEALREGTGLEVHGEEYGGPPVNEGTLWVVDPVDGTANYSLGIPTAGILVSLVHERQPVLGLTWLPLLGMAFTSIAGGPLKENGAEVSQIPDVSIRDVALGLGSLNTGARTTYPPAYRREVFEQLTLDAARTRKFGSTGVDLSFVASGRLSAAVSFGNFAWDNAAGASHVRAAGGVVTDLTGEPWSTDSQSILAAGPRAHAEVLDTIRQLGEPSNFFEAGRRRATPEPESPRPWLQGGR</sequence>
<dbReference type="PRINTS" id="PR00377">
    <property type="entry name" value="IMPHPHTASES"/>
</dbReference>
<feature type="binding site" evidence="4">
    <location>
        <position position="227"/>
    </location>
    <ligand>
        <name>Mg(2+)</name>
        <dbReference type="ChEBI" id="CHEBI:18420"/>
        <label>1</label>
        <note>catalytic</note>
    </ligand>
</feature>
<evidence type="ECO:0000256" key="4">
    <source>
        <dbReference type="PIRSR" id="PIRSR600760-2"/>
    </source>
</evidence>
<dbReference type="GO" id="GO:0006020">
    <property type="term" value="P:inositol metabolic process"/>
    <property type="evidence" value="ECO:0007669"/>
    <property type="project" value="TreeGrafter"/>
</dbReference>
<evidence type="ECO:0000256" key="1">
    <source>
        <dbReference type="ARBA" id="ARBA00022723"/>
    </source>
</evidence>
<dbReference type="Proteomes" id="UP000252187">
    <property type="component" value="Unassembled WGS sequence"/>
</dbReference>
<evidence type="ECO:0000313" key="8">
    <source>
        <dbReference type="Proteomes" id="UP000252187"/>
    </source>
</evidence>
<dbReference type="GO" id="GO:0007165">
    <property type="term" value="P:signal transduction"/>
    <property type="evidence" value="ECO:0007669"/>
    <property type="project" value="TreeGrafter"/>
</dbReference>
<accession>A0A365PDC4</accession>
<dbReference type="PROSITE" id="PS00629">
    <property type="entry name" value="IMP_1"/>
    <property type="match status" value="1"/>
</dbReference>
<evidence type="ECO:0000256" key="5">
    <source>
        <dbReference type="SAM" id="MobiDB-lite"/>
    </source>
</evidence>
<evidence type="ECO:0000313" key="9">
    <source>
        <dbReference type="Proteomes" id="UP001172702"/>
    </source>
</evidence>
<feature type="binding site" evidence="4">
    <location>
        <position position="80"/>
    </location>
    <ligand>
        <name>Mg(2+)</name>
        <dbReference type="ChEBI" id="CHEBI:18420"/>
        <label>1</label>
        <note>catalytic</note>
    </ligand>
</feature>
<dbReference type="SUPFAM" id="SSF56655">
    <property type="entry name" value="Carbohydrate phosphatase"/>
    <property type="match status" value="1"/>
</dbReference>
<keyword evidence="9" id="KW-1185">Reference proteome</keyword>
<evidence type="ECO:0000256" key="2">
    <source>
        <dbReference type="ARBA" id="ARBA00022801"/>
    </source>
</evidence>
<comment type="cofactor">
    <cofactor evidence="4">
        <name>Mg(2+)</name>
        <dbReference type="ChEBI" id="CHEBI:18420"/>
    </cofactor>
</comment>
<dbReference type="InterPro" id="IPR000760">
    <property type="entry name" value="Inositol_monophosphatase-like"/>
</dbReference>
<feature type="binding site" evidence="4">
    <location>
        <position position="99"/>
    </location>
    <ligand>
        <name>Mg(2+)</name>
        <dbReference type="ChEBI" id="CHEBI:18420"/>
        <label>1</label>
        <note>catalytic</note>
    </ligand>
</feature>
<reference evidence="6 9" key="2">
    <citation type="submission" date="2023-07" db="EMBL/GenBank/DDBJ databases">
        <title>Strategy for survival of the halotoleranting strain Dietzia MX2 from the Yakshinskoe mineral salts deposit.</title>
        <authorList>
            <person name="Kharitonova M.A."/>
            <person name="Kupriyanova-Ashina F.G."/>
            <person name="Shakirov T.R."/>
            <person name="Vafina M.S."/>
            <person name="Ilinskaya O.N."/>
        </authorList>
    </citation>
    <scope>NUCLEOTIDE SEQUENCE [LARGE SCALE GENOMIC DNA]</scope>
    <source>
        <strain evidence="6 9">MX2</strain>
    </source>
</reference>
<organism evidence="7 8">
    <name type="scientific">Dietzia maris</name>
    <dbReference type="NCBI Taxonomy" id="37915"/>
    <lineage>
        <taxon>Bacteria</taxon>
        <taxon>Bacillati</taxon>
        <taxon>Actinomycetota</taxon>
        <taxon>Actinomycetes</taxon>
        <taxon>Mycobacteriales</taxon>
        <taxon>Dietziaceae</taxon>
        <taxon>Dietzia</taxon>
    </lineage>
</organism>
<dbReference type="EMBL" id="QNTT01000003">
    <property type="protein sequence ID" value="RBA40081.1"/>
    <property type="molecule type" value="Genomic_DNA"/>
</dbReference>
<dbReference type="EMBL" id="JAUHTB010000013">
    <property type="protein sequence ID" value="MDN4506679.1"/>
    <property type="molecule type" value="Genomic_DNA"/>
</dbReference>
<evidence type="ECO:0000313" key="6">
    <source>
        <dbReference type="EMBL" id="MDN4506679.1"/>
    </source>
</evidence>
<reference evidence="7 8" key="1">
    <citation type="submission" date="2018-06" db="EMBL/GenBank/DDBJ databases">
        <title>Whole genome sequencing of four bacterial strains from South Shetland trench revealing bio-synthetic gene clusters.</title>
        <authorList>
            <person name="Abdel-Mageed W.M."/>
            <person name="Lehri B."/>
            <person name="Jarmusch S.A."/>
            <person name="Miranda K."/>
            <person name="Goodfellow M."/>
            <person name="Jaspars M."/>
            <person name="Karlyshev A.V."/>
        </authorList>
    </citation>
    <scope>NUCLEOTIDE SEQUENCE [LARGE SCALE GENOMIC DNA]</scope>
    <source>
        <strain evidence="7 8">SST1</strain>
    </source>
</reference>
<keyword evidence="3 4" id="KW-0460">Magnesium</keyword>
<dbReference type="CDD" id="cd01637">
    <property type="entry name" value="IMPase_like"/>
    <property type="match status" value="1"/>
</dbReference>
<feature type="region of interest" description="Disordered" evidence="5">
    <location>
        <begin position="281"/>
        <end position="304"/>
    </location>
</feature>
<evidence type="ECO:0000313" key="7">
    <source>
        <dbReference type="EMBL" id="RBA40081.1"/>
    </source>
</evidence>
<evidence type="ECO:0000256" key="3">
    <source>
        <dbReference type="ARBA" id="ARBA00022842"/>
    </source>
</evidence>
<dbReference type="Gene3D" id="3.40.190.80">
    <property type="match status" value="1"/>
</dbReference>
<dbReference type="AlphaFoldDB" id="A0A365PDC4"/>
<dbReference type="Proteomes" id="UP001172702">
    <property type="component" value="Unassembled WGS sequence"/>
</dbReference>
<protein>
    <submittedName>
        <fullName evidence="6 7">Inositol monophosphatase</fullName>
    </submittedName>
</protein>
<dbReference type="RefSeq" id="WP_119191826.1">
    <property type="nucleotide sequence ID" value="NZ_JAUHTB010000013.1"/>
</dbReference>
<proteinExistence type="predicted"/>
<feature type="compositionally biased region" description="Basic and acidic residues" evidence="5">
    <location>
        <begin position="284"/>
        <end position="295"/>
    </location>
</feature>
<gene>
    <name evidence="7" type="ORF">DQ226_02035</name>
    <name evidence="6" type="ORF">QYF62_11505</name>
</gene>
<dbReference type="Gene3D" id="3.30.540.10">
    <property type="entry name" value="Fructose-1,6-Bisphosphatase, subunit A, domain 1"/>
    <property type="match status" value="1"/>
</dbReference>
<dbReference type="PANTHER" id="PTHR20854">
    <property type="entry name" value="INOSITOL MONOPHOSPHATASE"/>
    <property type="match status" value="1"/>
</dbReference>
<dbReference type="GO" id="GO:0008934">
    <property type="term" value="F:inositol monophosphate 1-phosphatase activity"/>
    <property type="evidence" value="ECO:0007669"/>
    <property type="project" value="TreeGrafter"/>
</dbReference>
<dbReference type="GO" id="GO:0046872">
    <property type="term" value="F:metal ion binding"/>
    <property type="evidence" value="ECO:0007669"/>
    <property type="project" value="UniProtKB-KW"/>
</dbReference>
<dbReference type="PANTHER" id="PTHR20854:SF4">
    <property type="entry name" value="INOSITOL-1-MONOPHOSPHATASE-RELATED"/>
    <property type="match status" value="1"/>
</dbReference>
<feature type="binding site" evidence="4">
    <location>
        <position position="96"/>
    </location>
    <ligand>
        <name>Mg(2+)</name>
        <dbReference type="ChEBI" id="CHEBI:18420"/>
        <label>1</label>
        <note>catalytic</note>
    </ligand>
</feature>